<sequence length="144" mass="15336">MIKYQYSIFHIPYSRASRKPTGYALLLTIMVMSTMLVIGLTITGIVLTQARLSTRVFNAMKALAMADSGIERGLYEDFMAPPVGLGIWGPTVPNATIGPEIVGNGSYTVEKCPAGVSPCGPPDATTLRSIGTYGGAQRSVEVSY</sequence>
<reference evidence="2 3" key="1">
    <citation type="journal article" date="2016" name="Nat. Commun.">
        <title>Thousands of microbial genomes shed light on interconnected biogeochemical processes in an aquifer system.</title>
        <authorList>
            <person name="Anantharaman K."/>
            <person name="Brown C.T."/>
            <person name="Hug L.A."/>
            <person name="Sharon I."/>
            <person name="Castelle C.J."/>
            <person name="Probst A.J."/>
            <person name="Thomas B.C."/>
            <person name="Singh A."/>
            <person name="Wilkins M.J."/>
            <person name="Karaoz U."/>
            <person name="Brodie E.L."/>
            <person name="Williams K.H."/>
            <person name="Hubbard S.S."/>
            <person name="Banfield J.F."/>
        </authorList>
    </citation>
    <scope>NUCLEOTIDE SEQUENCE [LARGE SCALE GENOMIC DNA]</scope>
</reference>
<keyword evidence="1" id="KW-0472">Membrane</keyword>
<proteinExistence type="predicted"/>
<comment type="caution">
    <text evidence="2">The sequence shown here is derived from an EMBL/GenBank/DDBJ whole genome shotgun (WGS) entry which is preliminary data.</text>
</comment>
<feature type="transmembrane region" description="Helical" evidence="1">
    <location>
        <begin position="21"/>
        <end position="47"/>
    </location>
</feature>
<name>A0A1F7UX21_9BACT</name>
<evidence type="ECO:0000313" key="2">
    <source>
        <dbReference type="EMBL" id="OGL82825.1"/>
    </source>
</evidence>
<evidence type="ECO:0000256" key="1">
    <source>
        <dbReference type="SAM" id="Phobius"/>
    </source>
</evidence>
<keyword evidence="1" id="KW-1133">Transmembrane helix</keyword>
<dbReference type="EMBL" id="MGEK01000006">
    <property type="protein sequence ID" value="OGL82825.1"/>
    <property type="molecule type" value="Genomic_DNA"/>
</dbReference>
<evidence type="ECO:0000313" key="3">
    <source>
        <dbReference type="Proteomes" id="UP000176846"/>
    </source>
</evidence>
<accession>A0A1F7UX21</accession>
<organism evidence="2 3">
    <name type="scientific">Candidatus Uhrbacteria bacterium RIFCSPLOWO2_01_FULL_47_25</name>
    <dbReference type="NCBI Taxonomy" id="1802402"/>
    <lineage>
        <taxon>Bacteria</taxon>
        <taxon>Candidatus Uhriibacteriota</taxon>
    </lineage>
</organism>
<dbReference type="Proteomes" id="UP000176846">
    <property type="component" value="Unassembled WGS sequence"/>
</dbReference>
<evidence type="ECO:0008006" key="4">
    <source>
        <dbReference type="Google" id="ProtNLM"/>
    </source>
</evidence>
<keyword evidence="1" id="KW-0812">Transmembrane</keyword>
<gene>
    <name evidence="2" type="ORF">A2936_04125</name>
</gene>
<protein>
    <recommendedName>
        <fullName evidence="4">Type 4 fimbrial biogenesis protein PilX N-terminal domain-containing protein</fullName>
    </recommendedName>
</protein>
<dbReference type="AlphaFoldDB" id="A0A1F7UX21"/>